<protein>
    <submittedName>
        <fullName evidence="1">Uncharacterized protein</fullName>
    </submittedName>
</protein>
<sequence>MTMWDGRLPRLQEMERTVEPAQWGDDDLGPLKDLPGTWEGHGTGWNMIALPFAGGPGFRLLLNQYDETLKFDLVDKAVPNRGVDAGQQTDQRIVTLDYEQVIHQVAVVDEPASQFQGAVGAAIHHEPGLFLNMANLTEDGLDVARLATIPHGDSVLALGTSNPADTVDIPAVNGLPLGVEHDLSSRYLAPYKKFDDSPFFGTVPADAPGFPGFNPVEPHKLLELANQGVTFTRVTVLELDTTFDTGGIHNIPFVVKQANAASMKSTFWISELAPEQPGGSPVLRLQYLQIVMLDFLPRFDGLPGRIGWPHVSINTLTKAA</sequence>
<dbReference type="NCBIfam" id="NF040572">
    <property type="entry name" value="heme_bind_FMP"/>
    <property type="match status" value="1"/>
</dbReference>
<dbReference type="Proteomes" id="UP000295560">
    <property type="component" value="Unassembled WGS sequence"/>
</dbReference>
<reference evidence="1 2" key="1">
    <citation type="submission" date="2019-03" db="EMBL/GenBank/DDBJ databases">
        <title>Sequencing the genomes of 1000 actinobacteria strains.</title>
        <authorList>
            <person name="Klenk H.-P."/>
        </authorList>
    </citation>
    <scope>NUCLEOTIDE SEQUENCE [LARGE SCALE GENOMIC DNA]</scope>
    <source>
        <strain evidence="1 2">DSM 44969</strain>
    </source>
</reference>
<dbReference type="InterPro" id="IPR047975">
    <property type="entry name" value="Heme_bind_FMP"/>
</dbReference>
<gene>
    <name evidence="1" type="ORF">EV378_6399</name>
</gene>
<proteinExistence type="predicted"/>
<dbReference type="RefSeq" id="WP_207908920.1">
    <property type="nucleotide sequence ID" value="NZ_SMFZ01000002.1"/>
</dbReference>
<keyword evidence="2" id="KW-1185">Reference proteome</keyword>
<dbReference type="EMBL" id="SMFZ01000002">
    <property type="protein sequence ID" value="TCK22397.1"/>
    <property type="molecule type" value="Genomic_DNA"/>
</dbReference>
<organism evidence="1 2">
    <name type="scientific">Pseudonocardia endophytica</name>
    <dbReference type="NCBI Taxonomy" id="401976"/>
    <lineage>
        <taxon>Bacteria</taxon>
        <taxon>Bacillati</taxon>
        <taxon>Actinomycetota</taxon>
        <taxon>Actinomycetes</taxon>
        <taxon>Pseudonocardiales</taxon>
        <taxon>Pseudonocardiaceae</taxon>
        <taxon>Pseudonocardia</taxon>
    </lineage>
</organism>
<name>A0A4R1HJC4_PSEEN</name>
<evidence type="ECO:0000313" key="1">
    <source>
        <dbReference type="EMBL" id="TCK22397.1"/>
    </source>
</evidence>
<comment type="caution">
    <text evidence="1">The sequence shown here is derived from an EMBL/GenBank/DDBJ whole genome shotgun (WGS) entry which is preliminary data.</text>
</comment>
<accession>A0A4R1HJC4</accession>
<dbReference type="AlphaFoldDB" id="A0A4R1HJC4"/>
<evidence type="ECO:0000313" key="2">
    <source>
        <dbReference type="Proteomes" id="UP000295560"/>
    </source>
</evidence>